<dbReference type="PANTHER" id="PTHR37015:SF2">
    <property type="entry name" value="REVERSE TRANSCRIPTASE DOMAIN-CONTAINING PROTEIN"/>
    <property type="match status" value="1"/>
</dbReference>
<evidence type="ECO:0000256" key="1">
    <source>
        <dbReference type="ARBA" id="ARBA00023242"/>
    </source>
</evidence>
<dbReference type="InterPro" id="IPR007219">
    <property type="entry name" value="XnlR_reg_dom"/>
</dbReference>
<feature type="region of interest" description="Disordered" evidence="2">
    <location>
        <begin position="1062"/>
        <end position="1118"/>
    </location>
</feature>
<dbReference type="Proteomes" id="UP001610446">
    <property type="component" value="Unassembled WGS sequence"/>
</dbReference>
<evidence type="ECO:0000256" key="2">
    <source>
        <dbReference type="SAM" id="MobiDB-lite"/>
    </source>
</evidence>
<reference evidence="4 5" key="1">
    <citation type="submission" date="2024-07" db="EMBL/GenBank/DDBJ databases">
        <title>Section-level genome sequencing and comparative genomics of Aspergillus sections Usti and Cavernicolus.</title>
        <authorList>
            <consortium name="Lawrence Berkeley National Laboratory"/>
            <person name="Nybo J.L."/>
            <person name="Vesth T.C."/>
            <person name="Theobald S."/>
            <person name="Frisvad J.C."/>
            <person name="Larsen T.O."/>
            <person name="Kjaerboelling I."/>
            <person name="Rothschild-Mancinelli K."/>
            <person name="Lyhne E.K."/>
            <person name="Kogle M.E."/>
            <person name="Barry K."/>
            <person name="Clum A."/>
            <person name="Na H."/>
            <person name="Ledsgaard L."/>
            <person name="Lin J."/>
            <person name="Lipzen A."/>
            <person name="Kuo A."/>
            <person name="Riley R."/>
            <person name="Mondo S."/>
            <person name="Labutti K."/>
            <person name="Haridas S."/>
            <person name="Pangalinan J."/>
            <person name="Salamov A.A."/>
            <person name="Simmons B.A."/>
            <person name="Magnuson J.K."/>
            <person name="Chen J."/>
            <person name="Drula E."/>
            <person name="Henrissat B."/>
            <person name="Wiebenga A."/>
            <person name="Lubbers R.J."/>
            <person name="Gomes A.C."/>
            <person name="Makela M.R."/>
            <person name="Stajich J."/>
            <person name="Grigoriev I.V."/>
            <person name="Mortensen U.H."/>
            <person name="De Vries R.P."/>
            <person name="Baker S.E."/>
            <person name="Andersen M.R."/>
        </authorList>
    </citation>
    <scope>NUCLEOTIDE SEQUENCE [LARGE SCALE GENOMIC DNA]</scope>
    <source>
        <strain evidence="4 5">CBS 123904</strain>
    </source>
</reference>
<dbReference type="Pfam" id="PF04082">
    <property type="entry name" value="Fungal_trans"/>
    <property type="match status" value="1"/>
</dbReference>
<organism evidence="4 5">
    <name type="scientific">Aspergillus pseudoustus</name>
    <dbReference type="NCBI Taxonomy" id="1810923"/>
    <lineage>
        <taxon>Eukaryota</taxon>
        <taxon>Fungi</taxon>
        <taxon>Dikarya</taxon>
        <taxon>Ascomycota</taxon>
        <taxon>Pezizomycotina</taxon>
        <taxon>Eurotiomycetes</taxon>
        <taxon>Eurotiomycetidae</taxon>
        <taxon>Eurotiales</taxon>
        <taxon>Aspergillaceae</taxon>
        <taxon>Aspergillus</taxon>
        <taxon>Aspergillus subgen. Nidulantes</taxon>
    </lineage>
</organism>
<feature type="region of interest" description="Disordered" evidence="2">
    <location>
        <begin position="58"/>
        <end position="143"/>
    </location>
</feature>
<dbReference type="PANTHER" id="PTHR37015">
    <property type="entry name" value="REVERSE TRANSCRIPTASE DOMAIN-CONTAINING PROTEIN"/>
    <property type="match status" value="1"/>
</dbReference>
<evidence type="ECO:0000313" key="4">
    <source>
        <dbReference type="EMBL" id="KAL2856535.1"/>
    </source>
</evidence>
<protein>
    <recommendedName>
        <fullName evidence="3">Xylanolytic transcriptional activator regulatory domain-containing protein</fullName>
    </recommendedName>
</protein>
<feature type="compositionally biased region" description="Basic residues" evidence="2">
    <location>
        <begin position="1086"/>
        <end position="1102"/>
    </location>
</feature>
<evidence type="ECO:0000313" key="5">
    <source>
        <dbReference type="Proteomes" id="UP001610446"/>
    </source>
</evidence>
<keyword evidence="1" id="KW-0539">Nucleus</keyword>
<sequence length="1559" mass="175633">MINAAPAERRRRRPAVPCSNCVKSKSEPCVYDNNDALRPQQHLGFRHTLELDLAKASSHTAQEMLPPSANVSRDPSAASRSVPSSLKGSSSRTSQSAISEVESLKTKIQRLEEQLSKVSQESRASPHPDAQPDIETATSGIAGTFHINRENRIDDERHAVSKTVVMHKSRLFGPSHWAQGASLFRDLFEMIEPFLRNGDSKAVTGLKRCKELARVIKAQRTPQWPTPPTSDLPPKGVADELVDCYLRTIETTFRILHIPSFRTDYDALWVTESKPSTAFTVQLKLVLALGAITYDDYFSMRPSAVRWVYEAHTWLSDPDFKPQLNIQCLQSRVLLMLARECINVGGDSTWISAGALVRTALYMGLHRDPSHLPNRTTLGAEMRRRLWNTIMELTLQASIVSGGAPLLSLSDFDCEPPGNFDDEQLLTEDPVPKGDDEYTQTSMARALRQTWPHRLAIARFLNDLNSYGSYQETLRLDAELRESYRAILRTVRGYSSNGGPSPSSFETRVLDFIVNYYLCCAHFPFFELSLKEASYAFSRKVVIESSLKLWCDTYPSSPLVTSLPNNDEPVSNQDTVTRMVTCGFGFFRLGSMISTMFVALELKAQLQDEDSLGPNPYRRDLFSLVSEAKARMWTTIECGETNIKGYLLASMITTQIGALRQGVEKSKLAELLLQAAEEAGERCLAFLEKKAGHGANVNLIDEMGLNRTPPFMGDWEFIDTPPDVTMGSNSEYSQTLQHITDAKLEELSNKRQIFLKRKAIALETAQSLESPVAKVRALSDGVKACFNISVKNGRVVKESSDHRPLEVAVSNLDRFLKQAEYDPAISPATVERWQQSLIGHLDVQTLKYEYATLFAQLTMEWLSVKKDRTSGAPAASKDDFEKVASTAKLESRKEWEDLVFIPASNDTDTIKRFLIDLFSGVGQVEPVEEADKERTAEQTLRALRDRVAAFESTLTKASFHPSTLNWVIDGLLQSDLNDNTVLTELADVLNMRLAGLHARQMNGAYQIYMHEDLIQAIFLHALHDFRKTRHYWKSLRSTVPAIDKKRREFFLEQRGDKPSVQILLDDESQVRKQEEGEEEADAWGHAKLRRPAQAPRKSKKKASRDGHEESDEDMGFGLFDDDTGAYDPDLTYDDSWATGVKAPGNQMKAKQNLLLLLSADTIINKRLHGEITCFRAQYDSLYPSLPHSTILTILEFLGFLTAPLRFNDESDAEPRTRRRGTPGSHVLSEVFGETTLFCLDLLINQECNGEILWRQQTCAAAWQAIERFNKTMGISVSAEKTERKSTLESSLPTGKIRWGMLYLNPDHIKELRRQLDDKRGSVFGWIQAWNSYASTFFTYNFGFPANCFGQAHVDMMLQTHERIQREIFSLSAGGGKGESSVLTYLRDTIRSRFGTENIPDGYFFLPTDLGGLELSSPFINLVGLHDSVLASPDSLLDEFFEAEKSAYASLKRRYEGKDKDKLASQRLFRPDDADTFMSFEEYTRHRELLDYGFSKQLVSIYDTLLQRPEPEDIEQDISGPLYGPDIVERFGGFNIVDPGLLPIGLVSQFQSGRVNWTEE</sequence>
<feature type="compositionally biased region" description="Acidic residues" evidence="2">
    <location>
        <begin position="1108"/>
        <end position="1118"/>
    </location>
</feature>
<accession>A0ABR4KW83</accession>
<proteinExistence type="predicted"/>
<dbReference type="CDD" id="cd12148">
    <property type="entry name" value="fungal_TF_MHR"/>
    <property type="match status" value="1"/>
</dbReference>
<feature type="domain" description="Xylanolytic transcriptional activator regulatory" evidence="3">
    <location>
        <begin position="349"/>
        <end position="423"/>
    </location>
</feature>
<name>A0ABR4KW83_9EURO</name>
<dbReference type="SMART" id="SM00906">
    <property type="entry name" value="Fungal_trans"/>
    <property type="match status" value="1"/>
</dbReference>
<feature type="compositionally biased region" description="Basic and acidic residues" evidence="2">
    <location>
        <begin position="102"/>
        <end position="115"/>
    </location>
</feature>
<evidence type="ECO:0000259" key="3">
    <source>
        <dbReference type="SMART" id="SM00906"/>
    </source>
</evidence>
<feature type="compositionally biased region" description="Polar residues" evidence="2">
    <location>
        <begin position="69"/>
        <end position="98"/>
    </location>
</feature>
<gene>
    <name evidence="4" type="ORF">BJY01DRAFT_231372</name>
</gene>
<keyword evidence="5" id="KW-1185">Reference proteome</keyword>
<dbReference type="EMBL" id="JBFXLU010000007">
    <property type="protein sequence ID" value="KAL2856535.1"/>
    <property type="molecule type" value="Genomic_DNA"/>
</dbReference>
<comment type="caution">
    <text evidence="4">The sequence shown here is derived from an EMBL/GenBank/DDBJ whole genome shotgun (WGS) entry which is preliminary data.</text>
</comment>